<keyword evidence="13 19" id="KW-1133">Transmembrane helix</keyword>
<evidence type="ECO:0000256" key="10">
    <source>
        <dbReference type="ARBA" id="ARBA00022679"/>
    </source>
</evidence>
<dbReference type="Pfam" id="PF01148">
    <property type="entry name" value="CTP_transf_1"/>
    <property type="match status" value="1"/>
</dbReference>
<comment type="similarity">
    <text evidence="5 18">Belongs to the CDS family.</text>
</comment>
<accession>A0A1F7FAF4</accession>
<dbReference type="AlphaFoldDB" id="A0A1F7FAF4"/>
<evidence type="ECO:0000256" key="15">
    <source>
        <dbReference type="ARBA" id="ARBA00023136"/>
    </source>
</evidence>
<organism evidence="20 21">
    <name type="scientific">Candidatus Raymondbacteria bacterium RIFOXYD12_FULL_49_13</name>
    <dbReference type="NCBI Taxonomy" id="1817890"/>
    <lineage>
        <taxon>Bacteria</taxon>
        <taxon>Raymondiibacteriota</taxon>
    </lineage>
</organism>
<dbReference type="GO" id="GO:0016024">
    <property type="term" value="P:CDP-diacylglycerol biosynthetic process"/>
    <property type="evidence" value="ECO:0007669"/>
    <property type="project" value="UniProtKB-UniPathway"/>
</dbReference>
<evidence type="ECO:0000256" key="2">
    <source>
        <dbReference type="ARBA" id="ARBA00004651"/>
    </source>
</evidence>
<evidence type="ECO:0000256" key="1">
    <source>
        <dbReference type="ARBA" id="ARBA00001698"/>
    </source>
</evidence>
<evidence type="ECO:0000256" key="17">
    <source>
        <dbReference type="ARBA" id="ARBA00023264"/>
    </source>
</evidence>
<evidence type="ECO:0000256" key="3">
    <source>
        <dbReference type="ARBA" id="ARBA00005119"/>
    </source>
</evidence>
<dbReference type="InterPro" id="IPR000374">
    <property type="entry name" value="PC_trans"/>
</dbReference>
<feature type="transmembrane region" description="Helical" evidence="19">
    <location>
        <begin position="166"/>
        <end position="185"/>
    </location>
</feature>
<comment type="pathway">
    <text evidence="3 18">Phospholipid metabolism; CDP-diacylglycerol biosynthesis; CDP-diacylglycerol from sn-glycerol 3-phosphate: step 3/3.</text>
</comment>
<keyword evidence="10 18" id="KW-0808">Transferase</keyword>
<comment type="subcellular location">
    <subcellularLocation>
        <location evidence="2">Cell membrane</location>
        <topology evidence="2">Multi-pass membrane protein</topology>
    </subcellularLocation>
</comment>
<dbReference type="GO" id="GO:0005886">
    <property type="term" value="C:plasma membrane"/>
    <property type="evidence" value="ECO:0007669"/>
    <property type="project" value="UniProtKB-SubCell"/>
</dbReference>
<dbReference type="EC" id="2.7.7.41" evidence="6 18"/>
<keyword evidence="12 18" id="KW-0548">Nucleotidyltransferase</keyword>
<evidence type="ECO:0000256" key="16">
    <source>
        <dbReference type="ARBA" id="ARBA00023209"/>
    </source>
</evidence>
<dbReference type="Proteomes" id="UP000179243">
    <property type="component" value="Unassembled WGS sequence"/>
</dbReference>
<keyword evidence="9" id="KW-0444">Lipid biosynthesis</keyword>
<evidence type="ECO:0000256" key="14">
    <source>
        <dbReference type="ARBA" id="ARBA00023098"/>
    </source>
</evidence>
<evidence type="ECO:0000313" key="20">
    <source>
        <dbReference type="EMBL" id="OGK03613.1"/>
    </source>
</evidence>
<evidence type="ECO:0000256" key="11">
    <source>
        <dbReference type="ARBA" id="ARBA00022692"/>
    </source>
</evidence>
<evidence type="ECO:0000256" key="9">
    <source>
        <dbReference type="ARBA" id="ARBA00022516"/>
    </source>
</evidence>
<dbReference type="PANTHER" id="PTHR46382">
    <property type="entry name" value="PHOSPHATIDATE CYTIDYLYLTRANSFERASE"/>
    <property type="match status" value="1"/>
</dbReference>
<evidence type="ECO:0000256" key="4">
    <source>
        <dbReference type="ARBA" id="ARBA00005189"/>
    </source>
</evidence>
<gene>
    <name evidence="20" type="ORF">A2519_02440</name>
</gene>
<evidence type="ECO:0000256" key="12">
    <source>
        <dbReference type="ARBA" id="ARBA00022695"/>
    </source>
</evidence>
<evidence type="ECO:0000313" key="21">
    <source>
        <dbReference type="Proteomes" id="UP000179243"/>
    </source>
</evidence>
<keyword evidence="8" id="KW-1003">Cell membrane</keyword>
<reference evidence="20 21" key="1">
    <citation type="journal article" date="2016" name="Nat. Commun.">
        <title>Thousands of microbial genomes shed light on interconnected biogeochemical processes in an aquifer system.</title>
        <authorList>
            <person name="Anantharaman K."/>
            <person name="Brown C.T."/>
            <person name="Hug L.A."/>
            <person name="Sharon I."/>
            <person name="Castelle C.J."/>
            <person name="Probst A.J."/>
            <person name="Thomas B.C."/>
            <person name="Singh A."/>
            <person name="Wilkins M.J."/>
            <person name="Karaoz U."/>
            <person name="Brodie E.L."/>
            <person name="Williams K.H."/>
            <person name="Hubbard S.S."/>
            <person name="Banfield J.F."/>
        </authorList>
    </citation>
    <scope>NUCLEOTIDE SEQUENCE [LARGE SCALE GENOMIC DNA]</scope>
</reference>
<keyword evidence="14" id="KW-0443">Lipid metabolism</keyword>
<evidence type="ECO:0000256" key="7">
    <source>
        <dbReference type="ARBA" id="ARBA00019373"/>
    </source>
</evidence>
<comment type="caution">
    <text evidence="20">The sequence shown here is derived from an EMBL/GenBank/DDBJ whole genome shotgun (WGS) entry which is preliminary data.</text>
</comment>
<feature type="transmembrane region" description="Helical" evidence="19">
    <location>
        <begin position="88"/>
        <end position="111"/>
    </location>
</feature>
<dbReference type="PANTHER" id="PTHR46382:SF1">
    <property type="entry name" value="PHOSPHATIDATE CYTIDYLYLTRANSFERASE"/>
    <property type="match status" value="1"/>
</dbReference>
<evidence type="ECO:0000256" key="19">
    <source>
        <dbReference type="SAM" id="Phobius"/>
    </source>
</evidence>
<keyword evidence="16" id="KW-0594">Phospholipid biosynthesis</keyword>
<name>A0A1F7FAF4_UNCRA</name>
<protein>
    <recommendedName>
        <fullName evidence="7 18">Phosphatidate cytidylyltransferase</fullName>
        <ecNumber evidence="6 18">2.7.7.41</ecNumber>
    </recommendedName>
</protein>
<feature type="transmembrane region" description="Helical" evidence="19">
    <location>
        <begin position="7"/>
        <end position="27"/>
    </location>
</feature>
<feature type="transmembrane region" description="Helical" evidence="19">
    <location>
        <begin position="63"/>
        <end position="82"/>
    </location>
</feature>
<evidence type="ECO:0000256" key="5">
    <source>
        <dbReference type="ARBA" id="ARBA00010185"/>
    </source>
</evidence>
<sequence>MLSEASVRIIFAVVAIPVVLFIVINGGNDHVPIFTWLFRAFVIGVLAGGVIEFWRMTREKGTPIFLPAALVGVALFGLRGLTAADIDAAGAFGLFQTVFFPGMFIALFLVICAEVLRAQPEQAIARAGGTVLAIFYIGFLGSYLIIIPQQLFSFSAGGMQVSAKMGGSALIMLFAAVWGSDTFAYGSGRLFGSRLLWPRLSPKKTVEGLAGSVFGGMVGMCIGRTLFEPAFPSLPAALCIGAVIGVLGQAGDLFESLLKRSCGVKDSSHLLPGHGGILDRIDALIFCAPIYYYLMKAVQWL</sequence>
<comment type="pathway">
    <text evidence="4">Lipid metabolism.</text>
</comment>
<feature type="transmembrane region" description="Helical" evidence="19">
    <location>
        <begin position="123"/>
        <end position="146"/>
    </location>
</feature>
<dbReference type="UniPathway" id="UPA00557">
    <property type="reaction ID" value="UER00614"/>
</dbReference>
<keyword evidence="11 18" id="KW-0812">Transmembrane</keyword>
<evidence type="ECO:0000256" key="18">
    <source>
        <dbReference type="RuleBase" id="RU003938"/>
    </source>
</evidence>
<dbReference type="GO" id="GO:0004605">
    <property type="term" value="F:phosphatidate cytidylyltransferase activity"/>
    <property type="evidence" value="ECO:0007669"/>
    <property type="project" value="UniProtKB-EC"/>
</dbReference>
<evidence type="ECO:0000256" key="8">
    <source>
        <dbReference type="ARBA" id="ARBA00022475"/>
    </source>
</evidence>
<evidence type="ECO:0000256" key="6">
    <source>
        <dbReference type="ARBA" id="ARBA00012487"/>
    </source>
</evidence>
<keyword evidence="15 19" id="KW-0472">Membrane</keyword>
<proteinExistence type="inferred from homology"/>
<feature type="transmembrane region" description="Helical" evidence="19">
    <location>
        <begin position="206"/>
        <end position="227"/>
    </location>
</feature>
<evidence type="ECO:0000256" key="13">
    <source>
        <dbReference type="ARBA" id="ARBA00022989"/>
    </source>
</evidence>
<keyword evidence="17" id="KW-1208">Phospholipid metabolism</keyword>
<comment type="catalytic activity">
    <reaction evidence="1 18">
        <text>a 1,2-diacyl-sn-glycero-3-phosphate + CTP + H(+) = a CDP-1,2-diacyl-sn-glycerol + diphosphate</text>
        <dbReference type="Rhea" id="RHEA:16229"/>
        <dbReference type="ChEBI" id="CHEBI:15378"/>
        <dbReference type="ChEBI" id="CHEBI:33019"/>
        <dbReference type="ChEBI" id="CHEBI:37563"/>
        <dbReference type="ChEBI" id="CHEBI:58332"/>
        <dbReference type="ChEBI" id="CHEBI:58608"/>
        <dbReference type="EC" id="2.7.7.41"/>
    </reaction>
</comment>
<dbReference type="PROSITE" id="PS01315">
    <property type="entry name" value="CDS"/>
    <property type="match status" value="1"/>
</dbReference>
<dbReference type="EMBL" id="MFYX01000084">
    <property type="protein sequence ID" value="OGK03613.1"/>
    <property type="molecule type" value="Genomic_DNA"/>
</dbReference>
<feature type="transmembrane region" description="Helical" evidence="19">
    <location>
        <begin position="33"/>
        <end position="51"/>
    </location>
</feature>